<dbReference type="InterPro" id="IPR004360">
    <property type="entry name" value="Glyas_Fos-R_dOase_dom"/>
</dbReference>
<gene>
    <name evidence="2" type="ORF">NIES267_06670</name>
</gene>
<evidence type="ECO:0000259" key="1">
    <source>
        <dbReference type="PROSITE" id="PS51819"/>
    </source>
</evidence>
<dbReference type="InterPro" id="IPR050383">
    <property type="entry name" value="GlyoxalaseI/FosfomycinResist"/>
</dbReference>
<accession>A0A1Z4LIX6</accession>
<proteinExistence type="predicted"/>
<dbReference type="PANTHER" id="PTHR21366:SF22">
    <property type="entry name" value="VOC DOMAIN-CONTAINING PROTEIN"/>
    <property type="match status" value="1"/>
</dbReference>
<dbReference type="GO" id="GO:0051213">
    <property type="term" value="F:dioxygenase activity"/>
    <property type="evidence" value="ECO:0007669"/>
    <property type="project" value="UniProtKB-KW"/>
</dbReference>
<feature type="domain" description="VOC" evidence="1">
    <location>
        <begin position="5"/>
        <end position="119"/>
    </location>
</feature>
<organism evidence="2 3">
    <name type="scientific">Calothrix parasitica NIES-267</name>
    <dbReference type="NCBI Taxonomy" id="1973488"/>
    <lineage>
        <taxon>Bacteria</taxon>
        <taxon>Bacillati</taxon>
        <taxon>Cyanobacteriota</taxon>
        <taxon>Cyanophyceae</taxon>
        <taxon>Nostocales</taxon>
        <taxon>Calotrichaceae</taxon>
        <taxon>Calothrix</taxon>
    </lineage>
</organism>
<evidence type="ECO:0000313" key="3">
    <source>
        <dbReference type="Proteomes" id="UP000218418"/>
    </source>
</evidence>
<reference evidence="2 3" key="1">
    <citation type="submission" date="2017-06" db="EMBL/GenBank/DDBJ databases">
        <title>Genome sequencing of cyanobaciteial culture collection at National Institute for Environmental Studies (NIES).</title>
        <authorList>
            <person name="Hirose Y."/>
            <person name="Shimura Y."/>
            <person name="Fujisawa T."/>
            <person name="Nakamura Y."/>
            <person name="Kawachi M."/>
        </authorList>
    </citation>
    <scope>NUCLEOTIDE SEQUENCE [LARGE SCALE GENOMIC DNA]</scope>
    <source>
        <strain evidence="2 3">NIES-267</strain>
    </source>
</reference>
<protein>
    <submittedName>
        <fullName evidence="2">Glyoxalase/bleomycin resistance protein/dioxygenase</fullName>
    </submittedName>
</protein>
<evidence type="ECO:0000313" key="2">
    <source>
        <dbReference type="EMBL" id="BAY81192.1"/>
    </source>
</evidence>
<dbReference type="InterPro" id="IPR029068">
    <property type="entry name" value="Glyas_Bleomycin-R_OHBP_Dase"/>
</dbReference>
<dbReference type="OrthoDB" id="9800322at2"/>
<dbReference type="Gene3D" id="3.10.180.10">
    <property type="entry name" value="2,3-Dihydroxybiphenyl 1,2-Dioxygenase, domain 1"/>
    <property type="match status" value="1"/>
</dbReference>
<dbReference type="Pfam" id="PF00903">
    <property type="entry name" value="Glyoxalase"/>
    <property type="match status" value="1"/>
</dbReference>
<keyword evidence="2" id="KW-0223">Dioxygenase</keyword>
<sequence>MQITKCLHVAILVTDLDRSEHFYGEILKLPKTERSRNFPGSWYQLGEYQLHLIVTSSLPEQAKNEKWGRNPHIAFSVSDLDAAKKQLLDYNCSIQPSASGRRALFTQDPDGNIIELSEG</sequence>
<dbReference type="SUPFAM" id="SSF54593">
    <property type="entry name" value="Glyoxalase/Bleomycin resistance protein/Dihydroxybiphenyl dioxygenase"/>
    <property type="match status" value="1"/>
</dbReference>
<dbReference type="Proteomes" id="UP000218418">
    <property type="component" value="Chromosome"/>
</dbReference>
<dbReference type="InterPro" id="IPR037523">
    <property type="entry name" value="VOC_core"/>
</dbReference>
<dbReference type="AlphaFoldDB" id="A0A1Z4LIX6"/>
<name>A0A1Z4LIX6_9CYAN</name>
<dbReference type="EMBL" id="AP018227">
    <property type="protein sequence ID" value="BAY81192.1"/>
    <property type="molecule type" value="Genomic_DNA"/>
</dbReference>
<dbReference type="PANTHER" id="PTHR21366">
    <property type="entry name" value="GLYOXALASE FAMILY PROTEIN"/>
    <property type="match status" value="1"/>
</dbReference>
<keyword evidence="3" id="KW-1185">Reference proteome</keyword>
<dbReference type="PROSITE" id="PS51819">
    <property type="entry name" value="VOC"/>
    <property type="match status" value="1"/>
</dbReference>
<keyword evidence="2" id="KW-0560">Oxidoreductase</keyword>